<gene>
    <name evidence="1" type="ORF">N8T08_002090</name>
</gene>
<evidence type="ECO:0000313" key="2">
    <source>
        <dbReference type="Proteomes" id="UP001177260"/>
    </source>
</evidence>
<name>A0ACC3AN17_9EURO</name>
<evidence type="ECO:0000313" key="1">
    <source>
        <dbReference type="EMBL" id="KAK1138699.1"/>
    </source>
</evidence>
<proteinExistence type="predicted"/>
<comment type="caution">
    <text evidence="1">The sequence shown here is derived from an EMBL/GenBank/DDBJ whole genome shotgun (WGS) entry which is preliminary data.</text>
</comment>
<sequence length="225" mass="25105">MGSSSKSSILEYARFYGIASDFAAIDPLTYIDDTCKIPTPEPQPSPVIEQIQNAQRTITQTLLKEKLGVKKAGAHLLSTVIREAGARTEDINWADVLPAFDRIERLQVEVPIFPAEYDTNTILARGNPRYEECDIQLEPLEEPPSAAILPSRFRDLIDDAMDHIKTEKLRCSKDAFKLIQRAKMCTHPSKKAVEGLLMEELTPCQVSSDKTLQTSALMTLCLPTE</sequence>
<keyword evidence="2" id="KW-1185">Reference proteome</keyword>
<dbReference type="EMBL" id="JAOPJF010000134">
    <property type="protein sequence ID" value="KAK1138699.1"/>
    <property type="molecule type" value="Genomic_DNA"/>
</dbReference>
<accession>A0ACC3AN17</accession>
<protein>
    <submittedName>
        <fullName evidence="1">Uncharacterized protein</fullName>
    </submittedName>
</protein>
<reference evidence="1 2" key="1">
    <citation type="journal article" date="2023" name="ACS Omega">
        <title>Identification of the Neoaspergillic Acid Biosynthesis Gene Cluster by Establishing an In Vitro CRISPR-Ribonucleoprotein Genetic System in Aspergillus melleus.</title>
        <authorList>
            <person name="Yuan B."/>
            <person name="Grau M.F."/>
            <person name="Murata R.M."/>
            <person name="Torok T."/>
            <person name="Venkateswaran K."/>
            <person name="Stajich J.E."/>
            <person name="Wang C.C.C."/>
        </authorList>
    </citation>
    <scope>NUCLEOTIDE SEQUENCE [LARGE SCALE GENOMIC DNA]</scope>
    <source>
        <strain evidence="1 2">IMV 1140</strain>
    </source>
</reference>
<dbReference type="Proteomes" id="UP001177260">
    <property type="component" value="Unassembled WGS sequence"/>
</dbReference>
<organism evidence="1 2">
    <name type="scientific">Aspergillus melleus</name>
    <dbReference type="NCBI Taxonomy" id="138277"/>
    <lineage>
        <taxon>Eukaryota</taxon>
        <taxon>Fungi</taxon>
        <taxon>Dikarya</taxon>
        <taxon>Ascomycota</taxon>
        <taxon>Pezizomycotina</taxon>
        <taxon>Eurotiomycetes</taxon>
        <taxon>Eurotiomycetidae</taxon>
        <taxon>Eurotiales</taxon>
        <taxon>Aspergillaceae</taxon>
        <taxon>Aspergillus</taxon>
        <taxon>Aspergillus subgen. Circumdati</taxon>
    </lineage>
</organism>